<feature type="transmembrane region" description="Helical" evidence="1">
    <location>
        <begin position="143"/>
        <end position="168"/>
    </location>
</feature>
<feature type="transmembrane region" description="Helical" evidence="1">
    <location>
        <begin position="40"/>
        <end position="59"/>
    </location>
</feature>
<accession>A0A0X8G5I0</accession>
<dbReference type="RefSeq" id="WP_068206478.1">
    <property type="nucleotide sequence ID" value="NZ_CP013355.1"/>
</dbReference>
<dbReference type="KEGG" id="lut:Lupro_03935"/>
<feature type="transmembrane region" description="Helical" evidence="1">
    <location>
        <begin position="12"/>
        <end position="34"/>
    </location>
</feature>
<dbReference type="InterPro" id="IPR025250">
    <property type="entry name" value="DUF4199"/>
</dbReference>
<evidence type="ECO:0008006" key="4">
    <source>
        <dbReference type="Google" id="ProtNLM"/>
    </source>
</evidence>
<name>A0A0X8G5I0_9FLAO</name>
<dbReference type="OrthoDB" id="1122768at2"/>
<reference evidence="2 3" key="2">
    <citation type="journal article" date="2016" name="Int. J. Syst. Evol. Microbiol.">
        <title>Lutibacter profundi sp. nov., isolated from a deep-sea hydrothermal system on the Arctic Mid-Ocean Ridge and emended description of the genus Lutibacter.</title>
        <authorList>
            <person name="Le Moine Bauer S."/>
            <person name="Roalkvam I."/>
            <person name="Steen I.H."/>
            <person name="Dahle H."/>
        </authorList>
    </citation>
    <scope>NUCLEOTIDE SEQUENCE [LARGE SCALE GENOMIC DNA]</scope>
    <source>
        <strain evidence="2 3">LP1</strain>
    </source>
</reference>
<protein>
    <recommendedName>
        <fullName evidence="4">DUF4199 domain-containing protein</fullName>
    </recommendedName>
</protein>
<dbReference type="Pfam" id="PF13858">
    <property type="entry name" value="DUF4199"/>
    <property type="match status" value="1"/>
</dbReference>
<keyword evidence="1" id="KW-0472">Membrane</keyword>
<proteinExistence type="predicted"/>
<dbReference type="STRING" id="1622118.Lupro_03935"/>
<feature type="transmembrane region" description="Helical" evidence="1">
    <location>
        <begin position="80"/>
        <end position="101"/>
    </location>
</feature>
<gene>
    <name evidence="2" type="ORF">Lupro_03935</name>
</gene>
<dbReference type="EMBL" id="CP013355">
    <property type="protein sequence ID" value="AMC10453.1"/>
    <property type="molecule type" value="Genomic_DNA"/>
</dbReference>
<dbReference type="AlphaFoldDB" id="A0A0X8G5I0"/>
<sequence>MENQTTTPKQIMLNYGLVLGLTSILINVIIFAIGKTYDPHWSVGVLGFIIMIVILVLGIKKMKEINGGYLGLGEALKIGLGIALISALISVIYTLIFTNYIEPEYFTRMAEVQQQKMLEAYPNFTDEQLEASMAMTKKMSGPFVTSAMTIIGSLFFGFIIALIGGLVMKKTNEEIDSI</sequence>
<dbReference type="Proteomes" id="UP000059672">
    <property type="component" value="Chromosome"/>
</dbReference>
<reference evidence="3" key="1">
    <citation type="submission" date="2015-12" db="EMBL/GenBank/DDBJ databases">
        <title>Complete genome sequence of Lutibacter profundus strain LP1.</title>
        <authorList>
            <person name="Wissuwa J."/>
            <person name="Le Moine Bauer S."/>
            <person name="Stokke R."/>
            <person name="Dahle H."/>
            <person name="Steen I.H."/>
        </authorList>
    </citation>
    <scope>NUCLEOTIDE SEQUENCE [LARGE SCALE GENOMIC DNA]</scope>
    <source>
        <strain evidence="3">LP1</strain>
    </source>
</reference>
<evidence type="ECO:0000256" key="1">
    <source>
        <dbReference type="SAM" id="Phobius"/>
    </source>
</evidence>
<evidence type="ECO:0000313" key="3">
    <source>
        <dbReference type="Proteomes" id="UP000059672"/>
    </source>
</evidence>
<evidence type="ECO:0000313" key="2">
    <source>
        <dbReference type="EMBL" id="AMC10453.1"/>
    </source>
</evidence>
<keyword evidence="1" id="KW-0812">Transmembrane</keyword>
<keyword evidence="1" id="KW-1133">Transmembrane helix</keyword>
<keyword evidence="3" id="KW-1185">Reference proteome</keyword>
<organism evidence="2 3">
    <name type="scientific">Lutibacter profundi</name>
    <dbReference type="NCBI Taxonomy" id="1622118"/>
    <lineage>
        <taxon>Bacteria</taxon>
        <taxon>Pseudomonadati</taxon>
        <taxon>Bacteroidota</taxon>
        <taxon>Flavobacteriia</taxon>
        <taxon>Flavobacteriales</taxon>
        <taxon>Flavobacteriaceae</taxon>
        <taxon>Lutibacter</taxon>
    </lineage>
</organism>